<evidence type="ECO:0000259" key="4">
    <source>
        <dbReference type="PROSITE" id="PS51462"/>
    </source>
</evidence>
<dbReference type="PRINTS" id="PR00502">
    <property type="entry name" value="NUDIXFAMILY"/>
</dbReference>
<organism evidence="7 9">
    <name type="scientific">Hydrogenibacillus schlegelii</name>
    <name type="common">Bacillus schlegelii</name>
    <dbReference type="NCBI Taxonomy" id="1484"/>
    <lineage>
        <taxon>Bacteria</taxon>
        <taxon>Bacillati</taxon>
        <taxon>Bacillota</taxon>
        <taxon>Bacilli</taxon>
        <taxon>Bacillales</taxon>
        <taxon>Bacillales Family X. Incertae Sedis</taxon>
        <taxon>Hydrogenibacillus</taxon>
    </lineage>
</organism>
<accession>A0A132N6Y9</accession>
<dbReference type="PROSITE" id="PS51462">
    <property type="entry name" value="NUDIX"/>
    <property type="match status" value="1"/>
</dbReference>
<reference evidence="6 8" key="1">
    <citation type="submission" date="2015-09" db="EMBL/GenBank/DDBJ databases">
        <title>Draft genome sequence of Hydrogenibacillus schlegelii DSM 2000.</title>
        <authorList>
            <person name="Hemp J."/>
        </authorList>
    </citation>
    <scope>NUCLEOTIDE SEQUENCE [LARGE SCALE GENOMIC DNA]</scope>
    <source>
        <strain evidence="6 8">MA 48</strain>
    </source>
</reference>
<evidence type="ECO:0000313" key="5">
    <source>
        <dbReference type="EMBL" id="MBT9282611.1"/>
    </source>
</evidence>
<gene>
    <name evidence="7" type="ORF">HSCHL_2190</name>
    <name evidence="5" type="ORF">KM312_08175</name>
    <name evidence="6" type="ORF">SA87_09805</name>
</gene>
<dbReference type="Proteomes" id="UP000243024">
    <property type="component" value="Unassembled WGS sequence"/>
</dbReference>
<dbReference type="Gene3D" id="3.90.79.10">
    <property type="entry name" value="Nucleoside Triphosphate Pyrophosphohydrolase"/>
    <property type="match status" value="1"/>
</dbReference>
<name>A0A132N6Y9_HYDSH</name>
<dbReference type="EMBL" id="PEBV01000018">
    <property type="protein sequence ID" value="PTQ53002.1"/>
    <property type="molecule type" value="Genomic_DNA"/>
</dbReference>
<dbReference type="SUPFAM" id="SSF55811">
    <property type="entry name" value="Nudix"/>
    <property type="match status" value="1"/>
</dbReference>
<sequence length="161" mass="18258">MHEVFRDRLGRTVRLTFDPADFLPAGHVLVVPFYRGRIVFTRHRERGIELPGGKVEPGETPLQAAVREAYEETGARLRSIALIGQYVVDDPDGGRLVKSIYRADVEALEPRPFTTDTEGPVLFDVLPVEVRDDPRFSPYMQDDVYPRLLEVLGLLGERRQA</sequence>
<dbReference type="OrthoDB" id="9131041at2"/>
<reference evidence="5" key="3">
    <citation type="journal article" date="2021" name="Microbiology">
        <title>Metagenomic Analysis of the Microbial Community in the Underground Coal Fire Area (Kemerovo Region, Russia) Revealed Predominance of Thermophilic Members of the Phyla Deinococcus-thermus, Aquificae, and Firmicutes.</title>
        <authorList>
            <person name="Kadnikov V."/>
            <person name="Mardanov A.V."/>
            <person name="Beletsky A.V."/>
            <person name="Karnachuk O.V."/>
            <person name="Ravin N.V."/>
        </authorList>
    </citation>
    <scope>NUCLEOTIDE SEQUENCE</scope>
    <source>
        <strain evidence="5">RBS10-49</strain>
    </source>
</reference>
<dbReference type="InterPro" id="IPR015797">
    <property type="entry name" value="NUDIX_hydrolase-like_dom_sf"/>
</dbReference>
<dbReference type="Pfam" id="PF00293">
    <property type="entry name" value="NUDIX"/>
    <property type="match status" value="1"/>
</dbReference>
<evidence type="ECO:0000256" key="2">
    <source>
        <dbReference type="ARBA" id="ARBA00022801"/>
    </source>
</evidence>
<dbReference type="PANTHER" id="PTHR43736:SF1">
    <property type="entry name" value="DIHYDRONEOPTERIN TRIPHOSPHATE DIPHOSPHATASE"/>
    <property type="match status" value="1"/>
</dbReference>
<dbReference type="AlphaFoldDB" id="A0A132N6Y9"/>
<keyword evidence="2 3" id="KW-0378">Hydrolase</keyword>
<dbReference type="InterPro" id="IPR000086">
    <property type="entry name" value="NUDIX_hydrolase_dom"/>
</dbReference>
<proteinExistence type="inferred from homology"/>
<comment type="similarity">
    <text evidence="1 3">Belongs to the Nudix hydrolase family.</text>
</comment>
<evidence type="ECO:0000313" key="8">
    <source>
        <dbReference type="Proteomes" id="UP000243024"/>
    </source>
</evidence>
<dbReference type="Proteomes" id="UP000244180">
    <property type="component" value="Unassembled WGS sequence"/>
</dbReference>
<dbReference type="EMBL" id="JAHHQF010000061">
    <property type="protein sequence ID" value="MBT9282611.1"/>
    <property type="molecule type" value="Genomic_DNA"/>
</dbReference>
<evidence type="ECO:0000256" key="1">
    <source>
        <dbReference type="ARBA" id="ARBA00005582"/>
    </source>
</evidence>
<protein>
    <submittedName>
        <fullName evidence="5">NUDIX domain-containing protein</fullName>
    </submittedName>
</protein>
<dbReference type="STRING" id="1484.SA87_09805"/>
<dbReference type="PANTHER" id="PTHR43736">
    <property type="entry name" value="ADP-RIBOSE PYROPHOSPHATASE"/>
    <property type="match status" value="1"/>
</dbReference>
<evidence type="ECO:0000256" key="3">
    <source>
        <dbReference type="RuleBase" id="RU003476"/>
    </source>
</evidence>
<dbReference type="RefSeq" id="WP_066199415.1">
    <property type="nucleotide sequence ID" value="NZ_CBCSAS010000016.1"/>
</dbReference>
<evidence type="ECO:0000313" key="6">
    <source>
        <dbReference type="EMBL" id="OAR04887.1"/>
    </source>
</evidence>
<reference evidence="7 9" key="2">
    <citation type="submission" date="2017-08" db="EMBL/GenBank/DDBJ databases">
        <title>Burning lignite coal seam in the remote Altai Mountains harbors a hydrogen-driven thermophilic microbial community.</title>
        <authorList>
            <person name="Kadnikov V.V."/>
            <person name="Mardanov A.V."/>
            <person name="Ivasenko D."/>
            <person name="Beletsky A.V."/>
            <person name="Karnachuk O.V."/>
            <person name="Ravin N.V."/>
        </authorList>
    </citation>
    <scope>NUCLEOTIDE SEQUENCE [LARGE SCALE GENOMIC DNA]</scope>
    <source>
        <strain evidence="7">AL33</strain>
    </source>
</reference>
<dbReference type="InterPro" id="IPR020476">
    <property type="entry name" value="Nudix_hydrolase"/>
</dbReference>
<dbReference type="GO" id="GO:0016787">
    <property type="term" value="F:hydrolase activity"/>
    <property type="evidence" value="ECO:0007669"/>
    <property type="project" value="UniProtKB-KW"/>
</dbReference>
<dbReference type="EMBL" id="JXBB01000009">
    <property type="protein sequence ID" value="OAR04887.1"/>
    <property type="molecule type" value="Genomic_DNA"/>
</dbReference>
<evidence type="ECO:0000313" key="7">
    <source>
        <dbReference type="EMBL" id="PTQ53002.1"/>
    </source>
</evidence>
<dbReference type="InterPro" id="IPR020084">
    <property type="entry name" value="NUDIX_hydrolase_CS"/>
</dbReference>
<feature type="domain" description="Nudix hydrolase" evidence="4">
    <location>
        <begin position="20"/>
        <end position="150"/>
    </location>
</feature>
<dbReference type="PROSITE" id="PS00893">
    <property type="entry name" value="NUDIX_BOX"/>
    <property type="match status" value="1"/>
</dbReference>
<evidence type="ECO:0000313" key="9">
    <source>
        <dbReference type="Proteomes" id="UP000244180"/>
    </source>
</evidence>
<dbReference type="Proteomes" id="UP000748108">
    <property type="component" value="Unassembled WGS sequence"/>
</dbReference>
<comment type="caution">
    <text evidence="7">The sequence shown here is derived from an EMBL/GenBank/DDBJ whole genome shotgun (WGS) entry which is preliminary data.</text>
</comment>
<keyword evidence="8" id="KW-1185">Reference proteome</keyword>